<dbReference type="EC" id="1.4.3.-" evidence="1"/>
<comment type="cofactor">
    <cofactor evidence="1">
        <name>Cu cation</name>
        <dbReference type="ChEBI" id="CHEBI:23378"/>
    </cofactor>
    <text evidence="1">Contains 1 topaquinone per subunit.</text>
</comment>
<dbReference type="InterPro" id="IPR015798">
    <property type="entry name" value="Cu_amine_oxidase_C"/>
</dbReference>
<evidence type="ECO:0000313" key="5">
    <source>
        <dbReference type="Proteomes" id="UP001310386"/>
    </source>
</evidence>
<gene>
    <name evidence="4" type="ORF">VF724_20100</name>
</gene>
<keyword evidence="1" id="KW-0801">TPQ</keyword>
<dbReference type="PANTHER" id="PTHR10638">
    <property type="entry name" value="COPPER AMINE OXIDASE"/>
    <property type="match status" value="1"/>
</dbReference>
<comment type="caution">
    <text evidence="4">The sequence shown here is derived from an EMBL/GenBank/DDBJ whole genome shotgun (WGS) entry which is preliminary data.</text>
</comment>
<keyword evidence="1" id="KW-0479">Metal-binding</keyword>
<evidence type="ECO:0000256" key="1">
    <source>
        <dbReference type="RuleBase" id="RU000672"/>
    </source>
</evidence>
<organism evidence="4 5">
    <name type="scientific">Ferviditalea candida</name>
    <dbReference type="NCBI Taxonomy" id="3108399"/>
    <lineage>
        <taxon>Bacteria</taxon>
        <taxon>Bacillati</taxon>
        <taxon>Bacillota</taxon>
        <taxon>Bacilli</taxon>
        <taxon>Bacillales</taxon>
        <taxon>Paenibacillaceae</taxon>
        <taxon>Ferviditalea</taxon>
    </lineage>
</organism>
<comment type="PTM">
    <text evidence="1">Topaquinone (TPQ) is generated by copper-dependent autoxidation of a specific tyrosyl residue.</text>
</comment>
<reference evidence="4" key="1">
    <citation type="submission" date="2023-12" db="EMBL/GenBank/DDBJ databases">
        <title>Fervidustalea candida gen. nov., sp. nov., a novel member of the family Paenibacillaceae isolated from a geothermal area.</title>
        <authorList>
            <person name="Li W.-J."/>
            <person name="Jiao J.-Y."/>
            <person name="Chen Y."/>
        </authorList>
    </citation>
    <scope>NUCLEOTIDE SEQUENCE</scope>
    <source>
        <strain evidence="4">SYSU GA230002</strain>
    </source>
</reference>
<dbReference type="PROSITE" id="PS01165">
    <property type="entry name" value="COPPER_AMINE_OXID_2"/>
    <property type="match status" value="1"/>
</dbReference>
<dbReference type="Gene3D" id="2.70.98.20">
    <property type="entry name" value="Copper amine oxidase, catalytic domain"/>
    <property type="match status" value="1"/>
</dbReference>
<proteinExistence type="inferred from homology"/>
<comment type="similarity">
    <text evidence="1">Belongs to the copper/topaquinone oxidase family.</text>
</comment>
<evidence type="ECO:0000313" key="4">
    <source>
        <dbReference type="EMBL" id="MEB3103923.1"/>
    </source>
</evidence>
<dbReference type="Proteomes" id="UP001310386">
    <property type="component" value="Unassembled WGS sequence"/>
</dbReference>
<evidence type="ECO:0000256" key="2">
    <source>
        <dbReference type="SAM" id="MobiDB-lite"/>
    </source>
</evidence>
<accession>A0ABU5ZNY4</accession>
<keyword evidence="5" id="KW-1185">Reference proteome</keyword>
<evidence type="ECO:0000259" key="3">
    <source>
        <dbReference type="Pfam" id="PF01179"/>
    </source>
</evidence>
<feature type="region of interest" description="Disordered" evidence="2">
    <location>
        <begin position="1"/>
        <end position="30"/>
    </location>
</feature>
<dbReference type="InterPro" id="IPR000269">
    <property type="entry name" value="Cu_amine_oxidase"/>
</dbReference>
<keyword evidence="1" id="KW-0186">Copper</keyword>
<keyword evidence="1" id="KW-0560">Oxidoreductase</keyword>
<dbReference type="Pfam" id="PF01179">
    <property type="entry name" value="Cu_amine_oxid"/>
    <property type="match status" value="1"/>
</dbReference>
<dbReference type="InterPro" id="IPR049947">
    <property type="entry name" value="Cu_Am_Ox_Cu-bd"/>
</dbReference>
<feature type="domain" description="Copper amine oxidase catalytic" evidence="3">
    <location>
        <begin position="2"/>
        <end position="81"/>
    </location>
</feature>
<dbReference type="SUPFAM" id="SSF49998">
    <property type="entry name" value="Amine oxidase catalytic domain"/>
    <property type="match status" value="1"/>
</dbReference>
<feature type="compositionally biased region" description="Basic and acidic residues" evidence="2">
    <location>
        <begin position="1"/>
        <end position="11"/>
    </location>
</feature>
<sequence>MTPYSADEKHASGNYPNQHPGGDGVSAWTEADRTIADTDIVVWYTMGHHHIPRPEDWPVMPTAYIGFSLKPTGFFNSNPALDVPPNKPICDTKASKCH</sequence>
<dbReference type="InterPro" id="IPR036460">
    <property type="entry name" value="Cu_amine_oxidase_C_sf"/>
</dbReference>
<name>A0ABU5ZNY4_9BACL</name>
<dbReference type="EMBL" id="JAYJLD010000059">
    <property type="protein sequence ID" value="MEB3103923.1"/>
    <property type="molecule type" value="Genomic_DNA"/>
</dbReference>
<protein>
    <recommendedName>
        <fullName evidence="1">Amine oxidase</fullName>
        <ecNumber evidence="1">1.4.3.-</ecNumber>
    </recommendedName>
</protein>